<dbReference type="EMBL" id="AP024426">
    <property type="protein sequence ID" value="BCR96570.1"/>
    <property type="molecule type" value="Genomic_DNA"/>
</dbReference>
<feature type="region of interest" description="Disordered" evidence="1">
    <location>
        <begin position="19"/>
        <end position="95"/>
    </location>
</feature>
<sequence>MGEAVVYDLWLCIIDADSTGGITRGKSQKQRGANQGTNHFTSASGRGGDERSGSFAAELTPRNMSSETHPRPRDEAAARHQSDGHESRDELAEDAIFWDQSVRKAGVS</sequence>
<proteinExistence type="predicted"/>
<organism evidence="2 3">
    <name type="scientific">Aspergillus kawachii</name>
    <name type="common">White koji mold</name>
    <name type="synonym">Aspergillus awamori var. kawachi</name>
    <dbReference type="NCBI Taxonomy" id="1069201"/>
    <lineage>
        <taxon>Eukaryota</taxon>
        <taxon>Fungi</taxon>
        <taxon>Dikarya</taxon>
        <taxon>Ascomycota</taxon>
        <taxon>Pezizomycotina</taxon>
        <taxon>Eurotiomycetes</taxon>
        <taxon>Eurotiomycetidae</taxon>
        <taxon>Eurotiales</taxon>
        <taxon>Aspergillaceae</taxon>
        <taxon>Aspergillus</taxon>
        <taxon>Aspergillus subgen. Circumdati</taxon>
    </lineage>
</organism>
<feature type="compositionally biased region" description="Polar residues" evidence="1">
    <location>
        <begin position="30"/>
        <end position="44"/>
    </location>
</feature>
<evidence type="ECO:0000256" key="1">
    <source>
        <dbReference type="SAM" id="MobiDB-lite"/>
    </source>
</evidence>
<dbReference type="OrthoDB" id="10660370at2759"/>
<protein>
    <submittedName>
        <fullName evidence="2">Uncharacterized protein</fullName>
    </submittedName>
</protein>
<dbReference type="Proteomes" id="UP000661280">
    <property type="component" value="Chromosome 2"/>
</dbReference>
<dbReference type="AlphaFoldDB" id="A0A7R7WTX8"/>
<reference evidence="2" key="1">
    <citation type="submission" date="2021-01" db="EMBL/GenBank/DDBJ databases">
        <authorList>
            <consortium name="Aspergillus luchuensis mut. kawachii IFO 4304 genome sequencing consortium"/>
            <person name="Kazuki M."/>
            <person name="Futagami T."/>
        </authorList>
    </citation>
    <scope>NUCLEOTIDE SEQUENCE</scope>
    <source>
        <strain evidence="2">IFO 4308</strain>
    </source>
</reference>
<name>A0A7R7WTX8_ASPKA</name>
<evidence type="ECO:0000313" key="3">
    <source>
        <dbReference type="Proteomes" id="UP000661280"/>
    </source>
</evidence>
<evidence type="ECO:0000313" key="2">
    <source>
        <dbReference type="EMBL" id="BCR96570.1"/>
    </source>
</evidence>
<dbReference type="RefSeq" id="XP_041540336.1">
    <property type="nucleotide sequence ID" value="XM_041686342.1"/>
</dbReference>
<feature type="compositionally biased region" description="Basic and acidic residues" evidence="1">
    <location>
        <begin position="68"/>
        <end position="90"/>
    </location>
</feature>
<reference evidence="2" key="2">
    <citation type="submission" date="2021-02" db="EMBL/GenBank/DDBJ databases">
        <title>Aspergillus luchuensis mut. kawachii IFO 4304 genome sequence.</title>
        <authorList>
            <person name="Mori K."/>
            <person name="Kadooka C."/>
            <person name="Goto M."/>
            <person name="Futagami T."/>
        </authorList>
    </citation>
    <scope>NUCLEOTIDE SEQUENCE</scope>
    <source>
        <strain evidence="2">IFO 4308</strain>
    </source>
</reference>
<accession>A0A7R7WTX8</accession>
<gene>
    <name evidence="2" type="ORF">AKAW2_21510A</name>
</gene>
<dbReference type="KEGG" id="aluc:AKAW2_21510A"/>
<keyword evidence="3" id="KW-1185">Reference proteome</keyword>
<dbReference type="GeneID" id="64957895"/>